<dbReference type="PANTHER" id="PTHR23061">
    <property type="entry name" value="DNA POLYMERASE 2 ALPHA 70 KDA SUBUNIT"/>
    <property type="match status" value="1"/>
</dbReference>
<accession>A0ABP9Y501</accession>
<evidence type="ECO:0000256" key="4">
    <source>
        <dbReference type="ARBA" id="ARBA00022705"/>
    </source>
</evidence>
<dbReference type="InterPro" id="IPR007185">
    <property type="entry name" value="DNA_pol_a/d/e_bsu"/>
</dbReference>
<proteinExistence type="inferred from homology"/>
<dbReference type="InterPro" id="IPR016722">
    <property type="entry name" value="DNA_pol_alpha_bsu"/>
</dbReference>
<evidence type="ECO:0000256" key="3">
    <source>
        <dbReference type="ARBA" id="ARBA00018596"/>
    </source>
</evidence>
<dbReference type="Pfam" id="PF04042">
    <property type="entry name" value="DNA_pol_E_B"/>
    <property type="match status" value="1"/>
</dbReference>
<dbReference type="EMBL" id="BAABUJ010000018">
    <property type="protein sequence ID" value="GAA5801382.1"/>
    <property type="molecule type" value="Genomic_DNA"/>
</dbReference>
<dbReference type="PANTHER" id="PTHR23061:SF12">
    <property type="entry name" value="DNA POLYMERASE ALPHA SUBUNIT B"/>
    <property type="match status" value="1"/>
</dbReference>
<dbReference type="Proteomes" id="UP001476247">
    <property type="component" value="Unassembled WGS sequence"/>
</dbReference>
<keyword evidence="8" id="KW-1185">Reference proteome</keyword>
<evidence type="ECO:0000256" key="2">
    <source>
        <dbReference type="ARBA" id="ARBA00007299"/>
    </source>
</evidence>
<evidence type="ECO:0000259" key="6">
    <source>
        <dbReference type="Pfam" id="PF04042"/>
    </source>
</evidence>
<feature type="domain" description="DNA polymerase alpha/delta/epsilon subunit B" evidence="6">
    <location>
        <begin position="5"/>
        <end position="144"/>
    </location>
</feature>
<reference evidence="7 8" key="1">
    <citation type="submission" date="2024-04" db="EMBL/GenBank/DDBJ databases">
        <title>genome sequences of Mucor flavus KT1a and Helicostylum pulchrum KT1b strains isolation_sourced from the surface of a dry-aged beef.</title>
        <authorList>
            <person name="Toyotome T."/>
            <person name="Hosono M."/>
            <person name="Torimaru M."/>
            <person name="Fukuda K."/>
            <person name="Mikami N."/>
        </authorList>
    </citation>
    <scope>NUCLEOTIDE SEQUENCE [LARGE SCALE GENOMIC DNA]</scope>
    <source>
        <strain evidence="7 8">KT1b</strain>
    </source>
</reference>
<name>A0ABP9Y501_9FUNG</name>
<sequence>MMKCSEEKPDVLILMGPFISVHHPFISSANIQQLPEHIFYEQVVTRLESLLNMCTETHVFLVPHANDIIQNYNLFPQPAFNANLNIKHEKIHLASNPCGLLINGHTIDIANVDSLFRLGREEITKNPEQTDKFSRLTKHLLQQHT</sequence>
<comment type="subcellular location">
    <subcellularLocation>
        <location evidence="1">Nucleus</location>
    </subcellularLocation>
</comment>
<keyword evidence="5" id="KW-0539">Nucleus</keyword>
<organism evidence="7 8">
    <name type="scientific">Helicostylum pulchrum</name>
    <dbReference type="NCBI Taxonomy" id="562976"/>
    <lineage>
        <taxon>Eukaryota</taxon>
        <taxon>Fungi</taxon>
        <taxon>Fungi incertae sedis</taxon>
        <taxon>Mucoromycota</taxon>
        <taxon>Mucoromycotina</taxon>
        <taxon>Mucoromycetes</taxon>
        <taxon>Mucorales</taxon>
        <taxon>Mucorineae</taxon>
        <taxon>Mucoraceae</taxon>
        <taxon>Helicostylum</taxon>
    </lineage>
</organism>
<evidence type="ECO:0000313" key="8">
    <source>
        <dbReference type="Proteomes" id="UP001476247"/>
    </source>
</evidence>
<evidence type="ECO:0000313" key="7">
    <source>
        <dbReference type="EMBL" id="GAA5801382.1"/>
    </source>
</evidence>
<comment type="caution">
    <text evidence="7">The sequence shown here is derived from an EMBL/GenBank/DDBJ whole genome shotgun (WGS) entry which is preliminary data.</text>
</comment>
<evidence type="ECO:0000256" key="5">
    <source>
        <dbReference type="ARBA" id="ARBA00023242"/>
    </source>
</evidence>
<comment type="similarity">
    <text evidence="2">Belongs to the DNA polymerase alpha subunit B family.</text>
</comment>
<gene>
    <name evidence="7" type="ORF">HPULCUR_006828</name>
</gene>
<evidence type="ECO:0000256" key="1">
    <source>
        <dbReference type="ARBA" id="ARBA00004123"/>
    </source>
</evidence>
<dbReference type="Gene3D" id="3.60.21.60">
    <property type="match status" value="1"/>
</dbReference>
<protein>
    <recommendedName>
        <fullName evidence="3">DNA polymerase alpha subunit B</fullName>
    </recommendedName>
</protein>
<keyword evidence="4" id="KW-0235">DNA replication</keyword>